<evidence type="ECO:0000259" key="3">
    <source>
        <dbReference type="Pfam" id="PF03328"/>
    </source>
</evidence>
<dbReference type="GO" id="GO:0046872">
    <property type="term" value="F:metal ion binding"/>
    <property type="evidence" value="ECO:0007669"/>
    <property type="project" value="UniProtKB-KW"/>
</dbReference>
<dbReference type="OrthoDB" id="9800547at2"/>
<organism evidence="4 5">
    <name type="scientific">Propylenella binzhouense</name>
    <dbReference type="NCBI Taxonomy" id="2555902"/>
    <lineage>
        <taxon>Bacteria</taxon>
        <taxon>Pseudomonadati</taxon>
        <taxon>Pseudomonadota</taxon>
        <taxon>Alphaproteobacteria</taxon>
        <taxon>Hyphomicrobiales</taxon>
        <taxon>Propylenellaceae</taxon>
        <taxon>Propylenella</taxon>
    </lineage>
</organism>
<dbReference type="InterPro" id="IPR005000">
    <property type="entry name" value="Aldolase/citrate-lyase_domain"/>
</dbReference>
<proteinExistence type="predicted"/>
<feature type="compositionally biased region" description="Low complexity" evidence="2">
    <location>
        <begin position="127"/>
        <end position="136"/>
    </location>
</feature>
<dbReference type="InterPro" id="IPR040442">
    <property type="entry name" value="Pyrv_kinase-like_dom_sf"/>
</dbReference>
<protein>
    <recommendedName>
        <fullName evidence="3">HpcH/HpaI aldolase/citrate lyase domain-containing protein</fullName>
    </recommendedName>
</protein>
<dbReference type="EMBL" id="SPKJ01000002">
    <property type="protein sequence ID" value="MYZ46325.1"/>
    <property type="molecule type" value="Genomic_DNA"/>
</dbReference>
<name>A0A964WS00_9HYPH</name>
<dbReference type="AlphaFoldDB" id="A0A964WS00"/>
<accession>A0A964WS00</accession>
<dbReference type="InterPro" id="IPR015813">
    <property type="entry name" value="Pyrv/PenolPyrv_kinase-like_dom"/>
</dbReference>
<keyword evidence="5" id="KW-1185">Reference proteome</keyword>
<comment type="caution">
    <text evidence="4">The sequence shown here is derived from an EMBL/GenBank/DDBJ whole genome shotgun (WGS) entry which is preliminary data.</text>
</comment>
<keyword evidence="1" id="KW-0479">Metal-binding</keyword>
<dbReference type="Pfam" id="PF03328">
    <property type="entry name" value="HpcH_HpaI"/>
    <property type="match status" value="1"/>
</dbReference>
<sequence length="153" mass="15513">MGGSLNFTAALFLPADRPERFGKATAAGADAAILDLEDAVAADAKGAGRAALRSDLAFVPVRARVNGLGTPWHAAHMAARAGRGLAAVIVPKAEAGAAFTALCETAPVPVIAWPVSSDYRRRPEWPGPASAAVSPSRARERTISCAGAAPTGT</sequence>
<dbReference type="RefSeq" id="WP_161138666.1">
    <property type="nucleotide sequence ID" value="NZ_SPKJ01000002.1"/>
</dbReference>
<evidence type="ECO:0000256" key="2">
    <source>
        <dbReference type="SAM" id="MobiDB-lite"/>
    </source>
</evidence>
<feature type="domain" description="HpcH/HpaI aldolase/citrate lyase" evidence="3">
    <location>
        <begin position="10"/>
        <end position="101"/>
    </location>
</feature>
<evidence type="ECO:0000313" key="4">
    <source>
        <dbReference type="EMBL" id="MYZ46325.1"/>
    </source>
</evidence>
<feature type="region of interest" description="Disordered" evidence="2">
    <location>
        <begin position="123"/>
        <end position="153"/>
    </location>
</feature>
<gene>
    <name evidence="4" type="ORF">E4O86_01125</name>
</gene>
<dbReference type="SUPFAM" id="SSF51621">
    <property type="entry name" value="Phosphoenolpyruvate/pyruvate domain"/>
    <property type="match status" value="1"/>
</dbReference>
<evidence type="ECO:0000256" key="1">
    <source>
        <dbReference type="ARBA" id="ARBA00022723"/>
    </source>
</evidence>
<dbReference type="GO" id="GO:0003824">
    <property type="term" value="F:catalytic activity"/>
    <property type="evidence" value="ECO:0007669"/>
    <property type="project" value="InterPro"/>
</dbReference>
<reference evidence="4" key="1">
    <citation type="submission" date="2019-03" db="EMBL/GenBank/DDBJ databases">
        <title>Afifella sp. nov., isolated from activated sludge.</title>
        <authorList>
            <person name="Li Q."/>
            <person name="Liu Y."/>
        </authorList>
    </citation>
    <scope>NUCLEOTIDE SEQUENCE</scope>
    <source>
        <strain evidence="4">L72</strain>
    </source>
</reference>
<dbReference type="Gene3D" id="3.20.20.60">
    <property type="entry name" value="Phosphoenolpyruvate-binding domains"/>
    <property type="match status" value="1"/>
</dbReference>
<dbReference type="Proteomes" id="UP000773614">
    <property type="component" value="Unassembled WGS sequence"/>
</dbReference>
<evidence type="ECO:0000313" key="5">
    <source>
        <dbReference type="Proteomes" id="UP000773614"/>
    </source>
</evidence>